<evidence type="ECO:0008006" key="3">
    <source>
        <dbReference type="Google" id="ProtNLM"/>
    </source>
</evidence>
<dbReference type="Proteomes" id="UP001320766">
    <property type="component" value="Unassembled WGS sequence"/>
</dbReference>
<keyword evidence="2" id="KW-1185">Reference proteome</keyword>
<accession>A0ABT1JY79</accession>
<protein>
    <recommendedName>
        <fullName evidence="3">Phytanoyl-CoA dioxygenase family protein</fullName>
    </recommendedName>
</protein>
<dbReference type="Gene3D" id="2.60.120.620">
    <property type="entry name" value="q2cbj1_9rhob like domain"/>
    <property type="match status" value="1"/>
</dbReference>
<gene>
    <name evidence="1" type="ORF">HD595_002828</name>
</gene>
<evidence type="ECO:0000313" key="1">
    <source>
        <dbReference type="EMBL" id="MCP2346706.1"/>
    </source>
</evidence>
<dbReference type="EMBL" id="JAMZEC010000001">
    <property type="protein sequence ID" value="MCP2346706.1"/>
    <property type="molecule type" value="Genomic_DNA"/>
</dbReference>
<comment type="caution">
    <text evidence="1">The sequence shown here is derived from an EMBL/GenBank/DDBJ whole genome shotgun (WGS) entry which is preliminary data.</text>
</comment>
<evidence type="ECO:0000313" key="2">
    <source>
        <dbReference type="Proteomes" id="UP001320766"/>
    </source>
</evidence>
<dbReference type="RefSeq" id="WP_253769111.1">
    <property type="nucleotide sequence ID" value="NZ_BAAAVE010000040.1"/>
</dbReference>
<dbReference type="SUPFAM" id="SSF51197">
    <property type="entry name" value="Clavaminate synthase-like"/>
    <property type="match status" value="1"/>
</dbReference>
<reference evidence="1 2" key="1">
    <citation type="submission" date="2022-06" db="EMBL/GenBank/DDBJ databases">
        <title>Sequencing the genomes of 1000 actinobacteria strains.</title>
        <authorList>
            <person name="Klenk H.-P."/>
        </authorList>
    </citation>
    <scope>NUCLEOTIDE SEQUENCE [LARGE SCALE GENOMIC DNA]</scope>
    <source>
        <strain evidence="1 2">DSM 44170</strain>
    </source>
</reference>
<organism evidence="1 2">
    <name type="scientific">Nonomuraea roseoviolacea subsp. carminata</name>
    <dbReference type="NCBI Taxonomy" id="160689"/>
    <lineage>
        <taxon>Bacteria</taxon>
        <taxon>Bacillati</taxon>
        <taxon>Actinomycetota</taxon>
        <taxon>Actinomycetes</taxon>
        <taxon>Streptosporangiales</taxon>
        <taxon>Streptosporangiaceae</taxon>
        <taxon>Nonomuraea</taxon>
    </lineage>
</organism>
<proteinExistence type="predicted"/>
<name>A0ABT1JY79_9ACTN</name>
<sequence length="302" mass="33746">MTAVLSNSTATDDRRRDLLFRGDLFVYSASPAATALVGFARELVADAFGPLDPETAQHDMSVEDFARLLAELKPRFIHHPRCKELVPALIEERGCDPSLTYFDVPRLRTSTSDDYLVSGISYAFHAHRDCWYSAPFNQVNWWIPVFGVVAENVMAFHPRYFDTPVRNGSAAYDYGEWNRTSRRSAAEHVRTDTRVQPRPEEEIDLDPQIRVVPEPGGVLMFSGAHLHSTVPNTSGRTRFSIDFRTVHLGDVRGRRGAPNVDARCTGTTLRDFSRCGDLARMPEELAAAYEAEAASLTLAGVR</sequence>